<evidence type="ECO:0000313" key="2">
    <source>
        <dbReference type="EMBL" id="GBP55571.1"/>
    </source>
</evidence>
<proteinExistence type="predicted"/>
<organism evidence="2 3">
    <name type="scientific">Eumeta variegata</name>
    <name type="common">Bagworm moth</name>
    <name type="synonym">Eumeta japonica</name>
    <dbReference type="NCBI Taxonomy" id="151549"/>
    <lineage>
        <taxon>Eukaryota</taxon>
        <taxon>Metazoa</taxon>
        <taxon>Ecdysozoa</taxon>
        <taxon>Arthropoda</taxon>
        <taxon>Hexapoda</taxon>
        <taxon>Insecta</taxon>
        <taxon>Pterygota</taxon>
        <taxon>Neoptera</taxon>
        <taxon>Endopterygota</taxon>
        <taxon>Lepidoptera</taxon>
        <taxon>Glossata</taxon>
        <taxon>Ditrysia</taxon>
        <taxon>Tineoidea</taxon>
        <taxon>Psychidae</taxon>
        <taxon>Oiketicinae</taxon>
        <taxon>Eumeta</taxon>
    </lineage>
</organism>
<keyword evidence="2" id="KW-0548">Nucleotidyltransferase</keyword>
<evidence type="ECO:0000259" key="1">
    <source>
        <dbReference type="Pfam" id="PF00078"/>
    </source>
</evidence>
<comment type="caution">
    <text evidence="2">The sequence shown here is derived from an EMBL/GenBank/DDBJ whole genome shotgun (WGS) entry which is preliminary data.</text>
</comment>
<accession>A0A4C1WW49</accession>
<sequence length="253" mass="29183">MNCILNCSLTVGPREGGRELGWSIRYGRESVYRTHVALMREICKVDTHKVVIRPLVYNEDAVIISIPKPRKPRDLPASYRPISIMSSLSKLYEKILKSRLSDHLIKKSLIIEEQFGFRHHHSCPGQALRRIEYILEGFKRKHKIVAVFFDVAEALIRWVLAFRSRIRPRRHRIIIFYRISNDLRAFNSGPGTLPDFDLDRARDSNPGSTLAFYPGPVVDFGPDSLFGPTLDSAPRTALIFDTANRYRSRFQFV</sequence>
<dbReference type="InterPro" id="IPR000477">
    <property type="entry name" value="RT_dom"/>
</dbReference>
<keyword evidence="3" id="KW-1185">Reference proteome</keyword>
<dbReference type="STRING" id="151549.A0A4C1WW49"/>
<dbReference type="Pfam" id="PF00078">
    <property type="entry name" value="RVT_1"/>
    <property type="match status" value="1"/>
</dbReference>
<gene>
    <name evidence="2" type="ORF">EVAR_34406_1</name>
</gene>
<keyword evidence="2" id="KW-0695">RNA-directed DNA polymerase</keyword>
<protein>
    <submittedName>
        <fullName evidence="2">Probable RNA-directed DNA polymerase from transposon X-element</fullName>
    </submittedName>
</protein>
<feature type="domain" description="Reverse transcriptase" evidence="1">
    <location>
        <begin position="66"/>
        <end position="154"/>
    </location>
</feature>
<reference evidence="2 3" key="1">
    <citation type="journal article" date="2019" name="Commun. Biol.">
        <title>The bagworm genome reveals a unique fibroin gene that provides high tensile strength.</title>
        <authorList>
            <person name="Kono N."/>
            <person name="Nakamura H."/>
            <person name="Ohtoshi R."/>
            <person name="Tomita M."/>
            <person name="Numata K."/>
            <person name="Arakawa K."/>
        </authorList>
    </citation>
    <scope>NUCLEOTIDE SEQUENCE [LARGE SCALE GENOMIC DNA]</scope>
</reference>
<keyword evidence="2" id="KW-0808">Transferase</keyword>
<evidence type="ECO:0000313" key="3">
    <source>
        <dbReference type="Proteomes" id="UP000299102"/>
    </source>
</evidence>
<dbReference type="AlphaFoldDB" id="A0A4C1WW49"/>
<dbReference type="OrthoDB" id="416454at2759"/>
<dbReference type="PANTHER" id="PTHR19446">
    <property type="entry name" value="REVERSE TRANSCRIPTASES"/>
    <property type="match status" value="1"/>
</dbReference>
<name>A0A4C1WW49_EUMVA</name>
<dbReference type="Proteomes" id="UP000299102">
    <property type="component" value="Unassembled WGS sequence"/>
</dbReference>
<dbReference type="EMBL" id="BGZK01000672">
    <property type="protein sequence ID" value="GBP55571.1"/>
    <property type="molecule type" value="Genomic_DNA"/>
</dbReference>
<dbReference type="GO" id="GO:0003964">
    <property type="term" value="F:RNA-directed DNA polymerase activity"/>
    <property type="evidence" value="ECO:0007669"/>
    <property type="project" value="UniProtKB-KW"/>
</dbReference>